<sequence>MSKPCLNRTAIFYITSGKLYCNRYQCHDCLYCFFTSHIHLTLSLLKRLIFQPAKNLKALYFL</sequence>
<reference evidence="1" key="2">
    <citation type="submission" date="2015-03" db="EMBL/GenBank/DDBJ databases">
        <authorList>
            <person name="Chow C.-E.T."/>
            <person name="Winget D.M."/>
            <person name="White R.A.III."/>
            <person name="Hallam S.J."/>
            <person name="Suttle C.A."/>
        </authorList>
    </citation>
    <scope>NUCLEOTIDE SEQUENCE</scope>
    <source>
        <strain evidence="1">Anoxic3_9</strain>
    </source>
</reference>
<reference evidence="1" key="1">
    <citation type="journal article" date="2015" name="Front. Microbiol.">
        <title>Combining genomic sequencing methods to explore viral diversity and reveal potential virus-host interactions.</title>
        <authorList>
            <person name="Chow C.E."/>
            <person name="Winget D.M."/>
            <person name="White R.A.III."/>
            <person name="Hallam S.J."/>
            <person name="Suttle C.A."/>
        </authorList>
    </citation>
    <scope>NUCLEOTIDE SEQUENCE</scope>
    <source>
        <strain evidence="1">Anoxic3_9</strain>
    </source>
</reference>
<evidence type="ECO:0000313" key="1">
    <source>
        <dbReference type="EMBL" id="AKH46498.1"/>
    </source>
</evidence>
<accession>A0A0F7L4S5</accession>
<dbReference type="EMBL" id="KR029584">
    <property type="protein sequence ID" value="AKH46498.1"/>
    <property type="molecule type" value="Genomic_DNA"/>
</dbReference>
<organism evidence="1">
    <name type="scientific">uncultured marine virus</name>
    <dbReference type="NCBI Taxonomy" id="186617"/>
    <lineage>
        <taxon>Viruses</taxon>
        <taxon>environmental samples</taxon>
    </lineage>
</organism>
<protein>
    <submittedName>
        <fullName evidence="1">Uncharacterized protein</fullName>
    </submittedName>
</protein>
<proteinExistence type="predicted"/>
<name>A0A0F7L4S5_9VIRU</name>